<dbReference type="InterPro" id="IPR000742">
    <property type="entry name" value="EGF"/>
</dbReference>
<feature type="disulfide bond" evidence="4">
    <location>
        <begin position="115"/>
        <end position="125"/>
    </location>
</feature>
<organism evidence="6 7">
    <name type="scientific">Durusdinium trenchii</name>
    <dbReference type="NCBI Taxonomy" id="1381693"/>
    <lineage>
        <taxon>Eukaryota</taxon>
        <taxon>Sar</taxon>
        <taxon>Alveolata</taxon>
        <taxon>Dinophyceae</taxon>
        <taxon>Suessiales</taxon>
        <taxon>Symbiodiniaceae</taxon>
        <taxon>Durusdinium</taxon>
    </lineage>
</organism>
<reference evidence="6 7" key="1">
    <citation type="submission" date="2024-02" db="EMBL/GenBank/DDBJ databases">
        <authorList>
            <person name="Chen Y."/>
            <person name="Shah S."/>
            <person name="Dougan E. K."/>
            <person name="Thang M."/>
            <person name="Chan C."/>
        </authorList>
    </citation>
    <scope>NUCLEOTIDE SEQUENCE [LARGE SCALE GENOMIC DNA]</scope>
</reference>
<proteinExistence type="predicted"/>
<dbReference type="Gene3D" id="2.10.25.10">
    <property type="entry name" value="Laminin"/>
    <property type="match status" value="6"/>
</dbReference>
<dbReference type="PANTHER" id="PTHR11219">
    <property type="entry name" value="TENEURIN AND N-ACETYLGLUCOSAMINE-1-PHOSPHODIESTER ALPHA-N-ACETYLGLUCOSAMINIDASE"/>
    <property type="match status" value="1"/>
</dbReference>
<dbReference type="PROSITE" id="PS00022">
    <property type="entry name" value="EGF_1"/>
    <property type="match status" value="2"/>
</dbReference>
<dbReference type="PANTHER" id="PTHR11219:SF69">
    <property type="entry name" value="TENEURIN-A"/>
    <property type="match status" value="1"/>
</dbReference>
<dbReference type="PROSITE" id="PS01186">
    <property type="entry name" value="EGF_2"/>
    <property type="match status" value="3"/>
</dbReference>
<dbReference type="SMART" id="SM00181">
    <property type="entry name" value="EGF"/>
    <property type="match status" value="5"/>
</dbReference>
<sequence length="276" mass="28856">MAAKKILLVDIQKPYLIAQVHCKDDCSGRGSCLDGRCACDSAFYGAACEFPRCKDDCNGHGYCDSGKCVCTGGYRGLSCAERAPMPKIIVPQAKPEEELPVVDTKKVKSIAPPSCPEDCNHKGRCEVDGTCSCMANYTGLACENHCPSGCSGKGACAGGQCICFFGWGGVDCSLPMCCNGHGDCPIPGTCKCHEGWMGEQCEIELKCPDPACSEHGTCFLGTCRCQQGWAGVACQQFVPPPGSMNSIPPALIPAAPGTLGDPMPAALLDLHSKEAG</sequence>
<evidence type="ECO:0000256" key="4">
    <source>
        <dbReference type="PROSITE-ProRule" id="PRU00076"/>
    </source>
</evidence>
<evidence type="ECO:0000259" key="5">
    <source>
        <dbReference type="PROSITE" id="PS50026"/>
    </source>
</evidence>
<protein>
    <recommendedName>
        <fullName evidence="5">EGF-like domain-containing protein</fullName>
    </recommendedName>
</protein>
<accession>A0ABP0SWU3</accession>
<feature type="disulfide bond" evidence="4">
    <location>
        <begin position="133"/>
        <end position="142"/>
    </location>
</feature>
<evidence type="ECO:0000256" key="1">
    <source>
        <dbReference type="ARBA" id="ARBA00022536"/>
    </source>
</evidence>
<comment type="caution">
    <text evidence="6">The sequence shown here is derived from an EMBL/GenBank/DDBJ whole genome shotgun (WGS) entry which is preliminary data.</text>
</comment>
<keyword evidence="3 4" id="KW-1015">Disulfide bond</keyword>
<evidence type="ECO:0000256" key="3">
    <source>
        <dbReference type="ARBA" id="ARBA00023157"/>
    </source>
</evidence>
<keyword evidence="2" id="KW-0677">Repeat</keyword>
<name>A0ABP0SWU3_9DINO</name>
<keyword evidence="7" id="KW-1185">Reference proteome</keyword>
<comment type="caution">
    <text evidence="4">Lacks conserved residue(s) required for the propagation of feature annotation.</text>
</comment>
<dbReference type="Proteomes" id="UP001642484">
    <property type="component" value="Unassembled WGS sequence"/>
</dbReference>
<gene>
    <name evidence="6" type="ORF">CCMP2556_LOCUS54106</name>
</gene>
<evidence type="ECO:0000313" key="6">
    <source>
        <dbReference type="EMBL" id="CAK9116569.1"/>
    </source>
</evidence>
<dbReference type="EMBL" id="CAXAMN010028450">
    <property type="protein sequence ID" value="CAK9116569.1"/>
    <property type="molecule type" value="Genomic_DNA"/>
</dbReference>
<dbReference type="Pfam" id="PF25024">
    <property type="entry name" value="EGF_TEN"/>
    <property type="match status" value="1"/>
</dbReference>
<dbReference type="Pfam" id="PF23106">
    <property type="entry name" value="EGF_Teneurin"/>
    <property type="match status" value="2"/>
</dbReference>
<dbReference type="PROSITE" id="PS50026">
    <property type="entry name" value="EGF_3"/>
    <property type="match status" value="1"/>
</dbReference>
<evidence type="ECO:0000313" key="7">
    <source>
        <dbReference type="Proteomes" id="UP001642484"/>
    </source>
</evidence>
<dbReference type="InterPro" id="IPR051216">
    <property type="entry name" value="Teneurin"/>
</dbReference>
<keyword evidence="1 4" id="KW-0245">EGF-like domain</keyword>
<dbReference type="SUPFAM" id="SSF57196">
    <property type="entry name" value="EGF/Laminin"/>
    <property type="match status" value="1"/>
</dbReference>
<feature type="domain" description="EGF-like" evidence="5">
    <location>
        <begin position="111"/>
        <end position="143"/>
    </location>
</feature>
<evidence type="ECO:0000256" key="2">
    <source>
        <dbReference type="ARBA" id="ARBA00022737"/>
    </source>
</evidence>